<evidence type="ECO:0000313" key="6">
    <source>
        <dbReference type="EMBL" id="ESZ99282.1"/>
    </source>
</evidence>
<dbReference type="STRING" id="1432307.W9CR35"/>
<keyword evidence="7" id="KW-1185">Reference proteome</keyword>
<feature type="transmembrane region" description="Helical" evidence="5">
    <location>
        <begin position="12"/>
        <end position="29"/>
    </location>
</feature>
<evidence type="ECO:0000256" key="3">
    <source>
        <dbReference type="ARBA" id="ARBA00022827"/>
    </source>
</evidence>
<evidence type="ECO:0000256" key="2">
    <source>
        <dbReference type="ARBA" id="ARBA00022630"/>
    </source>
</evidence>
<dbReference type="Gene3D" id="3.50.50.60">
    <property type="entry name" value="FAD/NAD(P)-binding domain"/>
    <property type="match status" value="2"/>
</dbReference>
<name>W9CR35_SCLBF</name>
<accession>W9CR35</accession>
<evidence type="ECO:0008006" key="8">
    <source>
        <dbReference type="Google" id="ProtNLM"/>
    </source>
</evidence>
<dbReference type="Proteomes" id="UP000019487">
    <property type="component" value="Unassembled WGS sequence"/>
</dbReference>
<dbReference type="AlphaFoldDB" id="W9CR35"/>
<keyword evidence="2" id="KW-0285">Flavoprotein</keyword>
<comment type="caution">
    <text evidence="6">The sequence shown here is derived from an EMBL/GenBank/DDBJ whole genome shotgun (WGS) entry which is preliminary data.</text>
</comment>
<evidence type="ECO:0000256" key="1">
    <source>
        <dbReference type="ARBA" id="ARBA00010139"/>
    </source>
</evidence>
<dbReference type="InterPro" id="IPR051209">
    <property type="entry name" value="FAD-bind_Monooxygenase_sf"/>
</dbReference>
<dbReference type="Pfam" id="PF00743">
    <property type="entry name" value="FMO-like"/>
    <property type="match status" value="1"/>
</dbReference>
<dbReference type="OrthoDB" id="74360at2759"/>
<keyword evidence="4" id="KW-0560">Oxidoreductase</keyword>
<dbReference type="GO" id="GO:0004499">
    <property type="term" value="F:N,N-dimethylaniline monooxygenase activity"/>
    <property type="evidence" value="ECO:0007669"/>
    <property type="project" value="InterPro"/>
</dbReference>
<sequence length="533" mass="61013">MANGSKSKELPVVIIGAGISGICMAVDLIRRNGTRNFIILEKASEAGGTWKDNPWSHLYSFSFNPNPDWMSSFAARGEIHAYLINTIRRWDLFKHIVFNTTVESAEWNGAGKVWRIAVTPTRIDKETECHQETIITPFLVPAVGQLNVPFIPNISGLDDFKGKLMHSSRWDQSQELKGKRIAIIGNGATGIQLIPEIAKVASHLTVFQRTPNWVLPKNNQDISLTQRLIYRFFPQVRQRYRERLMISQDQVHEMIVSEEVRNIVRNISLDMMKHQIPDNEKLRDRLTPNYPYGCKRVLLSDAFFPTMNRPNVTLETRPVDCITSSGILIDGEEFDFDIIILATGFRTTEFMHDINIVGIDGRHIRDIWRQGGRAYLGMTVEFLPNFAMLYGPNSNLSHSSVILMIEAQARYISAMIEAVQWAVAKAGKLVLTVKLERIEAFNEELQLQLRETVFAHPGCHSWYKTKDNIVTNNWPGRAAEYQQLLTTMNWNDYEVSGTWPKGSSKTAIYEDDVFRYHMMSDFMENPVNPYHLT</sequence>
<dbReference type="SUPFAM" id="SSF51905">
    <property type="entry name" value="FAD/NAD(P)-binding domain"/>
    <property type="match status" value="2"/>
</dbReference>
<protein>
    <recommendedName>
        <fullName evidence="8">Monooxygenase</fullName>
    </recommendedName>
</protein>
<evidence type="ECO:0000313" key="7">
    <source>
        <dbReference type="Proteomes" id="UP000019487"/>
    </source>
</evidence>
<gene>
    <name evidence="6" type="ORF">SBOR_0323</name>
</gene>
<dbReference type="GO" id="GO:0050661">
    <property type="term" value="F:NADP binding"/>
    <property type="evidence" value="ECO:0007669"/>
    <property type="project" value="InterPro"/>
</dbReference>
<evidence type="ECO:0000256" key="5">
    <source>
        <dbReference type="SAM" id="Phobius"/>
    </source>
</evidence>
<keyword evidence="5" id="KW-1133">Transmembrane helix</keyword>
<dbReference type="InterPro" id="IPR036188">
    <property type="entry name" value="FAD/NAD-bd_sf"/>
</dbReference>
<dbReference type="HOGENOM" id="CLU_006937_7_1_1"/>
<dbReference type="GO" id="GO:0050660">
    <property type="term" value="F:flavin adenine dinucleotide binding"/>
    <property type="evidence" value="ECO:0007669"/>
    <property type="project" value="InterPro"/>
</dbReference>
<proteinExistence type="inferred from homology"/>
<dbReference type="InterPro" id="IPR020946">
    <property type="entry name" value="Flavin_mOase-like"/>
</dbReference>
<keyword evidence="5" id="KW-0812">Transmembrane</keyword>
<reference evidence="6 7" key="1">
    <citation type="journal article" date="2014" name="Genome Announc.">
        <title>Draft genome sequence of Sclerotinia borealis, a psychrophilic plant pathogenic fungus.</title>
        <authorList>
            <person name="Mardanov A.V."/>
            <person name="Beletsky A.V."/>
            <person name="Kadnikov V.V."/>
            <person name="Ignatov A.N."/>
            <person name="Ravin N.V."/>
        </authorList>
    </citation>
    <scope>NUCLEOTIDE SEQUENCE [LARGE SCALE GENOMIC DNA]</scope>
    <source>
        <strain evidence="7">F-4157</strain>
    </source>
</reference>
<keyword evidence="5" id="KW-0472">Membrane</keyword>
<comment type="similarity">
    <text evidence="1">Belongs to the FAD-binding monooxygenase family.</text>
</comment>
<dbReference type="EMBL" id="AYSA01000013">
    <property type="protein sequence ID" value="ESZ99282.1"/>
    <property type="molecule type" value="Genomic_DNA"/>
</dbReference>
<dbReference type="Pfam" id="PF13450">
    <property type="entry name" value="NAD_binding_8"/>
    <property type="match status" value="1"/>
</dbReference>
<keyword evidence="3" id="KW-0274">FAD</keyword>
<evidence type="ECO:0000256" key="4">
    <source>
        <dbReference type="ARBA" id="ARBA00023002"/>
    </source>
</evidence>
<dbReference type="PANTHER" id="PTHR42877">
    <property type="entry name" value="L-ORNITHINE N(5)-MONOOXYGENASE-RELATED"/>
    <property type="match status" value="1"/>
</dbReference>
<dbReference type="PANTHER" id="PTHR42877:SF4">
    <property type="entry name" value="FAD_NAD(P)-BINDING DOMAIN-CONTAINING PROTEIN-RELATED"/>
    <property type="match status" value="1"/>
</dbReference>
<organism evidence="6 7">
    <name type="scientific">Sclerotinia borealis (strain F-4128)</name>
    <dbReference type="NCBI Taxonomy" id="1432307"/>
    <lineage>
        <taxon>Eukaryota</taxon>
        <taxon>Fungi</taxon>
        <taxon>Dikarya</taxon>
        <taxon>Ascomycota</taxon>
        <taxon>Pezizomycotina</taxon>
        <taxon>Leotiomycetes</taxon>
        <taxon>Helotiales</taxon>
        <taxon>Sclerotiniaceae</taxon>
        <taxon>Sclerotinia</taxon>
    </lineage>
</organism>